<keyword evidence="2" id="KW-1185">Reference proteome</keyword>
<proteinExistence type="predicted"/>
<reference evidence="1 2" key="1">
    <citation type="journal article" date="2018" name="Nat. Genet.">
        <title>The Rosa genome provides new insights in the design of modern roses.</title>
        <authorList>
            <person name="Bendahmane M."/>
        </authorList>
    </citation>
    <scope>NUCLEOTIDE SEQUENCE [LARGE SCALE GENOMIC DNA]</scope>
    <source>
        <strain evidence="2">cv. Old Blush</strain>
    </source>
</reference>
<dbReference type="EMBL" id="PDCK01000043">
    <property type="protein sequence ID" value="PRQ33726.1"/>
    <property type="molecule type" value="Genomic_DNA"/>
</dbReference>
<sequence length="42" mass="4675">MIFKVCDYTVSMASKPILISLFPAKGRPDLFPLHQLLLILSG</sequence>
<gene>
    <name evidence="1" type="ORF">RchiOBHm_Chr5g0060831</name>
</gene>
<dbReference type="Gramene" id="PRQ33726">
    <property type="protein sequence ID" value="PRQ33726"/>
    <property type="gene ID" value="RchiOBHm_Chr5g0060831"/>
</dbReference>
<dbReference type="AlphaFoldDB" id="A0A2P6QHS9"/>
<organism evidence="1 2">
    <name type="scientific">Rosa chinensis</name>
    <name type="common">China rose</name>
    <dbReference type="NCBI Taxonomy" id="74649"/>
    <lineage>
        <taxon>Eukaryota</taxon>
        <taxon>Viridiplantae</taxon>
        <taxon>Streptophyta</taxon>
        <taxon>Embryophyta</taxon>
        <taxon>Tracheophyta</taxon>
        <taxon>Spermatophyta</taxon>
        <taxon>Magnoliopsida</taxon>
        <taxon>eudicotyledons</taxon>
        <taxon>Gunneridae</taxon>
        <taxon>Pentapetalae</taxon>
        <taxon>rosids</taxon>
        <taxon>fabids</taxon>
        <taxon>Rosales</taxon>
        <taxon>Rosaceae</taxon>
        <taxon>Rosoideae</taxon>
        <taxon>Rosoideae incertae sedis</taxon>
        <taxon>Rosa</taxon>
    </lineage>
</organism>
<protein>
    <submittedName>
        <fullName evidence="1">Uncharacterized protein</fullName>
    </submittedName>
</protein>
<accession>A0A2P6QHS9</accession>
<evidence type="ECO:0000313" key="2">
    <source>
        <dbReference type="Proteomes" id="UP000238479"/>
    </source>
</evidence>
<comment type="caution">
    <text evidence="1">The sequence shown here is derived from an EMBL/GenBank/DDBJ whole genome shotgun (WGS) entry which is preliminary data.</text>
</comment>
<evidence type="ECO:0000313" key="1">
    <source>
        <dbReference type="EMBL" id="PRQ33726.1"/>
    </source>
</evidence>
<name>A0A2P6QHS9_ROSCH</name>
<dbReference type="Proteomes" id="UP000238479">
    <property type="component" value="Chromosome 5"/>
</dbReference>